<evidence type="ECO:0000313" key="3">
    <source>
        <dbReference type="EMBL" id="KAF2243869.1"/>
    </source>
</evidence>
<feature type="region of interest" description="Disordered" evidence="2">
    <location>
        <begin position="1"/>
        <end position="31"/>
    </location>
</feature>
<keyword evidence="1" id="KW-0175">Coiled coil</keyword>
<feature type="compositionally biased region" description="Basic and acidic residues" evidence="2">
    <location>
        <begin position="497"/>
        <end position="507"/>
    </location>
</feature>
<dbReference type="RefSeq" id="XP_033678873.1">
    <property type="nucleotide sequence ID" value="XM_033834486.1"/>
</dbReference>
<gene>
    <name evidence="3" type="ORF">BU26DRAFT_581035</name>
</gene>
<dbReference type="OrthoDB" id="3798423at2759"/>
<feature type="region of interest" description="Disordered" evidence="2">
    <location>
        <begin position="336"/>
        <end position="411"/>
    </location>
</feature>
<feature type="compositionally biased region" description="Basic and acidic residues" evidence="2">
    <location>
        <begin position="702"/>
        <end position="725"/>
    </location>
</feature>
<name>A0A6A6I145_9PLEO</name>
<accession>A0A6A6I145</accession>
<reference evidence="3" key="1">
    <citation type="journal article" date="2020" name="Stud. Mycol.">
        <title>101 Dothideomycetes genomes: a test case for predicting lifestyles and emergence of pathogens.</title>
        <authorList>
            <person name="Haridas S."/>
            <person name="Albert R."/>
            <person name="Binder M."/>
            <person name="Bloem J."/>
            <person name="Labutti K."/>
            <person name="Salamov A."/>
            <person name="Andreopoulos B."/>
            <person name="Baker S."/>
            <person name="Barry K."/>
            <person name="Bills G."/>
            <person name="Bluhm B."/>
            <person name="Cannon C."/>
            <person name="Castanera R."/>
            <person name="Culley D."/>
            <person name="Daum C."/>
            <person name="Ezra D."/>
            <person name="Gonzalez J."/>
            <person name="Henrissat B."/>
            <person name="Kuo A."/>
            <person name="Liang C."/>
            <person name="Lipzen A."/>
            <person name="Lutzoni F."/>
            <person name="Magnuson J."/>
            <person name="Mondo S."/>
            <person name="Nolan M."/>
            <person name="Ohm R."/>
            <person name="Pangilinan J."/>
            <person name="Park H.-J."/>
            <person name="Ramirez L."/>
            <person name="Alfaro M."/>
            <person name="Sun H."/>
            <person name="Tritt A."/>
            <person name="Yoshinaga Y."/>
            <person name="Zwiers L.-H."/>
            <person name="Turgeon B."/>
            <person name="Goodwin S."/>
            <person name="Spatafora J."/>
            <person name="Crous P."/>
            <person name="Grigoriev I."/>
        </authorList>
    </citation>
    <scope>NUCLEOTIDE SEQUENCE</scope>
    <source>
        <strain evidence="3">CBS 122368</strain>
    </source>
</reference>
<feature type="compositionally biased region" description="Basic and acidic residues" evidence="2">
    <location>
        <begin position="256"/>
        <end position="284"/>
    </location>
</feature>
<organism evidence="3 4">
    <name type="scientific">Trematosphaeria pertusa</name>
    <dbReference type="NCBI Taxonomy" id="390896"/>
    <lineage>
        <taxon>Eukaryota</taxon>
        <taxon>Fungi</taxon>
        <taxon>Dikarya</taxon>
        <taxon>Ascomycota</taxon>
        <taxon>Pezizomycotina</taxon>
        <taxon>Dothideomycetes</taxon>
        <taxon>Pleosporomycetidae</taxon>
        <taxon>Pleosporales</taxon>
        <taxon>Massarineae</taxon>
        <taxon>Trematosphaeriaceae</taxon>
        <taxon>Trematosphaeria</taxon>
    </lineage>
</organism>
<dbReference type="GeneID" id="54587816"/>
<sequence length="758" mass="87449">MPPKKSKKRAGGKPVNVPEDPREPVIKVNGPGCGWTFSEKLQEQLKDQQEELAKYAVSMEEYRKQMKLYHKLKQEEEETKETYDACVANDHARRKKDRAQATKDAEKAWKKAENELEKFAKENKEQINSVEKRKAKDAWVTAQAKLEDFLFYQNHAHRWMRHGPIDPKLQAKAPEAKHSGRMPYMLTTYGAEDQYYRWLRQILDEFDQREIGTQGYRKGHIDAAGNRVEGEKEGDGEDSDKEDDKKKGKKKGTTKRGKEIEPVATKKDGKKREDARPPELRKIPHRELHLWTPPWRRVPVGLRRNPVEEDPWLLKLDYEQIEEARLKVETAELDDADGFPYRSHNERREAEIRLYAEDNPEERQPPTASFERFRMTQPERDDAERSEAEERDRSESETPIEPKWKGKIRTDQGLFIAAQESSWDWRTSYDLAGRLVNGNIAIIPRKPSPNPDDFVYPKHDRSITGEGAGDGSGATEEAGDLSRPAAAPPVKGRRKRINEEKGKANDKGKKKQKGKEKVADESEEEEEQEKEEKEENEEDSDGYDYAYEKFEFTKPPRSPQEYTCERSTQWFEATDGRRERHVYNFLDDSSPVNSPPHPPIRRLADEVPDDEEQERLELEMRIDGTELYRARQLDHYGLKKRNWPGIGIRIPYEIATFDRHGGPLSEIWEKIASEKGLEAEVRYVHSLQKPIMRKIGVHQAGEKRKLDEALRNEESGGEKDGDGSVKRPRPSGPEGGGDDSDGDLFKKTYKQGSGVPSS</sequence>
<feature type="region of interest" description="Disordered" evidence="2">
    <location>
        <begin position="217"/>
        <end position="284"/>
    </location>
</feature>
<proteinExistence type="predicted"/>
<feature type="region of interest" description="Disordered" evidence="2">
    <location>
        <begin position="439"/>
        <end position="563"/>
    </location>
</feature>
<dbReference type="EMBL" id="ML987204">
    <property type="protein sequence ID" value="KAF2243869.1"/>
    <property type="molecule type" value="Genomic_DNA"/>
</dbReference>
<feature type="region of interest" description="Disordered" evidence="2">
    <location>
        <begin position="702"/>
        <end position="758"/>
    </location>
</feature>
<evidence type="ECO:0000313" key="4">
    <source>
        <dbReference type="Proteomes" id="UP000800094"/>
    </source>
</evidence>
<feature type="compositionally biased region" description="Basic residues" evidence="2">
    <location>
        <begin position="1"/>
        <end position="11"/>
    </location>
</feature>
<feature type="coiled-coil region" evidence="1">
    <location>
        <begin position="38"/>
        <end position="129"/>
    </location>
</feature>
<evidence type="ECO:0000256" key="2">
    <source>
        <dbReference type="SAM" id="MobiDB-lite"/>
    </source>
</evidence>
<feature type="compositionally biased region" description="Basic and acidic residues" evidence="2">
    <location>
        <begin position="343"/>
        <end position="364"/>
    </location>
</feature>
<feature type="compositionally biased region" description="Basic and acidic residues" evidence="2">
    <location>
        <begin position="371"/>
        <end position="410"/>
    </location>
</feature>
<dbReference type="Proteomes" id="UP000800094">
    <property type="component" value="Unassembled WGS sequence"/>
</dbReference>
<keyword evidence="4" id="KW-1185">Reference proteome</keyword>
<feature type="compositionally biased region" description="Acidic residues" evidence="2">
    <location>
        <begin position="521"/>
        <end position="542"/>
    </location>
</feature>
<protein>
    <submittedName>
        <fullName evidence="3">Uncharacterized protein</fullName>
    </submittedName>
</protein>
<evidence type="ECO:0000256" key="1">
    <source>
        <dbReference type="SAM" id="Coils"/>
    </source>
</evidence>
<dbReference type="AlphaFoldDB" id="A0A6A6I145"/>